<dbReference type="AlphaFoldDB" id="A0A1G9XZ49"/>
<keyword evidence="3" id="KW-1185">Reference proteome</keyword>
<name>A0A1G9XZ49_ALLAB</name>
<proteinExistence type="predicted"/>
<evidence type="ECO:0000313" key="2">
    <source>
        <dbReference type="EMBL" id="SDN02037.1"/>
    </source>
</evidence>
<feature type="region of interest" description="Disordered" evidence="1">
    <location>
        <begin position="1"/>
        <end position="22"/>
    </location>
</feature>
<accession>A0A1G9XZ49</accession>
<reference evidence="2 3" key="1">
    <citation type="submission" date="2016-10" db="EMBL/GenBank/DDBJ databases">
        <authorList>
            <person name="de Groot N.N."/>
        </authorList>
    </citation>
    <scope>NUCLEOTIDE SEQUENCE [LARGE SCALE GENOMIC DNA]</scope>
    <source>
        <strain evidence="2 3">DSM 44149</strain>
    </source>
</reference>
<evidence type="ECO:0000256" key="1">
    <source>
        <dbReference type="SAM" id="MobiDB-lite"/>
    </source>
</evidence>
<evidence type="ECO:0000313" key="3">
    <source>
        <dbReference type="Proteomes" id="UP000183376"/>
    </source>
</evidence>
<dbReference type="EMBL" id="LT629701">
    <property type="protein sequence ID" value="SDN02037.1"/>
    <property type="molecule type" value="Genomic_DNA"/>
</dbReference>
<dbReference type="STRING" id="211114.SAMN04489726_4493"/>
<protein>
    <submittedName>
        <fullName evidence="2">Uncharacterized protein</fullName>
    </submittedName>
</protein>
<sequence>MQDKGQPLNGREGIQHHKQCQPDRVSLERLVLWVDAVGLFWHARVQGLFPP</sequence>
<organism evidence="2 3">
    <name type="scientific">Allokutzneria albata</name>
    <name type="common">Kibdelosporangium albatum</name>
    <dbReference type="NCBI Taxonomy" id="211114"/>
    <lineage>
        <taxon>Bacteria</taxon>
        <taxon>Bacillati</taxon>
        <taxon>Actinomycetota</taxon>
        <taxon>Actinomycetes</taxon>
        <taxon>Pseudonocardiales</taxon>
        <taxon>Pseudonocardiaceae</taxon>
        <taxon>Allokutzneria</taxon>
    </lineage>
</organism>
<dbReference type="Proteomes" id="UP000183376">
    <property type="component" value="Chromosome I"/>
</dbReference>
<gene>
    <name evidence="2" type="ORF">SAMN04489726_4493</name>
</gene>